<evidence type="ECO:0000256" key="13">
    <source>
        <dbReference type="ARBA" id="ARBA00049170"/>
    </source>
</evidence>
<organism evidence="16 17">
    <name type="scientific">Apostasia shenzhenica</name>
    <dbReference type="NCBI Taxonomy" id="1088818"/>
    <lineage>
        <taxon>Eukaryota</taxon>
        <taxon>Viridiplantae</taxon>
        <taxon>Streptophyta</taxon>
        <taxon>Embryophyta</taxon>
        <taxon>Tracheophyta</taxon>
        <taxon>Spermatophyta</taxon>
        <taxon>Magnoliopsida</taxon>
        <taxon>Liliopsida</taxon>
        <taxon>Asparagales</taxon>
        <taxon>Orchidaceae</taxon>
        <taxon>Apostasioideae</taxon>
        <taxon>Apostasia</taxon>
    </lineage>
</organism>
<dbReference type="InterPro" id="IPR002401">
    <property type="entry name" value="Cyt_P450_E_grp-I"/>
</dbReference>
<dbReference type="STRING" id="1088818.A0A2H9ZXP7"/>
<dbReference type="AlphaFoldDB" id="A0A2H9ZXP7"/>
<evidence type="ECO:0000256" key="7">
    <source>
        <dbReference type="ARBA" id="ARBA00023002"/>
    </source>
</evidence>
<dbReference type="PRINTS" id="PR00385">
    <property type="entry name" value="P450"/>
</dbReference>
<keyword evidence="4" id="KW-0812">Transmembrane</keyword>
<dbReference type="GO" id="GO:0016705">
    <property type="term" value="F:oxidoreductase activity, acting on paired donors, with incorporation or reduction of molecular oxygen"/>
    <property type="evidence" value="ECO:0007669"/>
    <property type="project" value="InterPro"/>
</dbReference>
<evidence type="ECO:0000256" key="8">
    <source>
        <dbReference type="ARBA" id="ARBA00023004"/>
    </source>
</evidence>
<keyword evidence="9 15" id="KW-0503">Monooxygenase</keyword>
<evidence type="ECO:0000256" key="14">
    <source>
        <dbReference type="PIRSR" id="PIRSR602401-1"/>
    </source>
</evidence>
<keyword evidence="5 14" id="KW-0479">Metal-binding</keyword>
<dbReference type="PANTHER" id="PTHR24296">
    <property type="entry name" value="CYTOCHROME P450"/>
    <property type="match status" value="1"/>
</dbReference>
<dbReference type="GO" id="GO:0006629">
    <property type="term" value="P:lipid metabolic process"/>
    <property type="evidence" value="ECO:0007669"/>
    <property type="project" value="UniProtKB-ARBA"/>
</dbReference>
<dbReference type="InterPro" id="IPR001128">
    <property type="entry name" value="Cyt_P450"/>
</dbReference>
<dbReference type="FunFam" id="1.10.630.10:FF:000044">
    <property type="entry name" value="Cytochrome P450"/>
    <property type="match status" value="1"/>
</dbReference>
<comment type="subcellular location">
    <subcellularLocation>
        <location evidence="1">Membrane</location>
        <topology evidence="1">Single-pass membrane protein</topology>
    </subcellularLocation>
</comment>
<comment type="catalytic activity">
    <reaction evidence="13">
        <text>4'-O-methylnorbelladine + reduced [NADPH--hemoprotein reductase] + O2 = (10bR,4aS)-noroxomaritidine + oxidized [NADPH--hemoprotein reductase] + 2 H2O + H(+)</text>
        <dbReference type="Rhea" id="RHEA:51260"/>
        <dbReference type="Rhea" id="RHEA-COMP:11964"/>
        <dbReference type="Rhea" id="RHEA-COMP:11965"/>
        <dbReference type="ChEBI" id="CHEBI:15377"/>
        <dbReference type="ChEBI" id="CHEBI:15378"/>
        <dbReference type="ChEBI" id="CHEBI:15379"/>
        <dbReference type="ChEBI" id="CHEBI:57618"/>
        <dbReference type="ChEBI" id="CHEBI:58210"/>
        <dbReference type="ChEBI" id="CHEBI:133993"/>
        <dbReference type="ChEBI" id="CHEBI:133995"/>
        <dbReference type="EC" id="1.14.19.50"/>
    </reaction>
</comment>
<comment type="cofactor">
    <cofactor evidence="14">
        <name>heme</name>
        <dbReference type="ChEBI" id="CHEBI:30413"/>
    </cofactor>
</comment>
<dbReference type="SUPFAM" id="SSF48264">
    <property type="entry name" value="Cytochrome P450"/>
    <property type="match status" value="1"/>
</dbReference>
<evidence type="ECO:0000256" key="15">
    <source>
        <dbReference type="RuleBase" id="RU000461"/>
    </source>
</evidence>
<keyword evidence="6" id="KW-1133">Transmembrane helix</keyword>
<name>A0A2H9ZXP7_9ASPA</name>
<dbReference type="PRINTS" id="PR00463">
    <property type="entry name" value="EP450I"/>
</dbReference>
<dbReference type="GO" id="GO:0020037">
    <property type="term" value="F:heme binding"/>
    <property type="evidence" value="ECO:0007669"/>
    <property type="project" value="InterPro"/>
</dbReference>
<keyword evidence="8 14" id="KW-0408">Iron</keyword>
<evidence type="ECO:0000313" key="17">
    <source>
        <dbReference type="Proteomes" id="UP000236161"/>
    </source>
</evidence>
<evidence type="ECO:0000313" key="16">
    <source>
        <dbReference type="EMBL" id="PKA48085.1"/>
    </source>
</evidence>
<protein>
    <recommendedName>
        <fullName evidence="11">noroxomaritidine synthase</fullName>
        <ecNumber evidence="11">1.14.19.50</ecNumber>
    </recommendedName>
</protein>
<dbReference type="GO" id="GO:0005506">
    <property type="term" value="F:iron ion binding"/>
    <property type="evidence" value="ECO:0007669"/>
    <property type="project" value="InterPro"/>
</dbReference>
<feature type="binding site" description="axial binding residue" evidence="14">
    <location>
        <position position="508"/>
    </location>
    <ligand>
        <name>heme</name>
        <dbReference type="ChEBI" id="CHEBI:30413"/>
    </ligand>
    <ligandPart>
        <name>Fe</name>
        <dbReference type="ChEBI" id="CHEBI:18248"/>
    </ligandPart>
</feature>
<evidence type="ECO:0000256" key="6">
    <source>
        <dbReference type="ARBA" id="ARBA00022989"/>
    </source>
</evidence>
<evidence type="ECO:0000256" key="11">
    <source>
        <dbReference type="ARBA" id="ARBA00039071"/>
    </source>
</evidence>
<dbReference type="OrthoDB" id="1470350at2759"/>
<evidence type="ECO:0000256" key="12">
    <source>
        <dbReference type="ARBA" id="ARBA00048529"/>
    </source>
</evidence>
<evidence type="ECO:0000256" key="9">
    <source>
        <dbReference type="ARBA" id="ARBA00023033"/>
    </source>
</evidence>
<dbReference type="GO" id="GO:0016020">
    <property type="term" value="C:membrane"/>
    <property type="evidence" value="ECO:0007669"/>
    <property type="project" value="UniProtKB-SubCell"/>
</dbReference>
<keyword evidence="3 14" id="KW-0349">Heme</keyword>
<reference evidence="16 17" key="1">
    <citation type="journal article" date="2017" name="Nature">
        <title>The Apostasia genome and the evolution of orchids.</title>
        <authorList>
            <person name="Zhang G.Q."/>
            <person name="Liu K.W."/>
            <person name="Li Z."/>
            <person name="Lohaus R."/>
            <person name="Hsiao Y.Y."/>
            <person name="Niu S.C."/>
            <person name="Wang J.Y."/>
            <person name="Lin Y.C."/>
            <person name="Xu Q."/>
            <person name="Chen L.J."/>
            <person name="Yoshida K."/>
            <person name="Fujiwara S."/>
            <person name="Wang Z.W."/>
            <person name="Zhang Y.Q."/>
            <person name="Mitsuda N."/>
            <person name="Wang M."/>
            <person name="Liu G.H."/>
            <person name="Pecoraro L."/>
            <person name="Huang H.X."/>
            <person name="Xiao X.J."/>
            <person name="Lin M."/>
            <person name="Wu X.Y."/>
            <person name="Wu W.L."/>
            <person name="Chen Y.Y."/>
            <person name="Chang S.B."/>
            <person name="Sakamoto S."/>
            <person name="Ohme-Takagi M."/>
            <person name="Yagi M."/>
            <person name="Zeng S.J."/>
            <person name="Shen C.Y."/>
            <person name="Yeh C.M."/>
            <person name="Luo Y.B."/>
            <person name="Tsai W.C."/>
            <person name="Van de Peer Y."/>
            <person name="Liu Z.J."/>
        </authorList>
    </citation>
    <scope>NUCLEOTIDE SEQUENCE [LARGE SCALE GENOMIC DNA]</scope>
    <source>
        <strain evidence="17">cv. Shenzhen</strain>
        <tissue evidence="16">Stem</tissue>
    </source>
</reference>
<sequence length="562" mass="64088">MNPIPFTPFLTLNTITAIMTSGNHTALWTIAVTGAVGHLGLRQLVMEFQTLELILAISIFVTIRSLRQRRRHGLASWPVVGMLPSLLLALWQDMYEWITGVLNERGGTFTFRGPWFTNLHCVVTADPRNLEHLLKAKFSVFPKGPYFRNTMRDFLGDGIFAADDELWRDQRKTASLEFHSAEFRAMTARSLVELVHARLLPVLAAAAAYGGAVDLQDVLLRLTFDNVCMIAFGVDPGCLRPGLPEIPFARAFEDATEATVLRFVTPTAIWKAMKMMDVASERRLRMSLEKVDEFAYEVIRRRRQELSAPASLAAPAAERSDLLTAFMRMKGDGGEQRKYSDKFLRDVCVNFILAGRDTSSVALAWFFWLLDSHDEVEKKILEEERRILKQRVRQTAAVGGEDGGEVVFRPEEVKKMEYLQAALSEALRLYPSVPVDHKEVIEDEVFPDGTMLKKGTKVIYAIYTMGRMESIWGEDCREYKPERWLRDGRFVNESSYKFTAFNGGPRLCLGKDFAYYQMKFVAANILHRYHVRVLKNHKVTPKLALTMYMKYGLKVSLERREG</sequence>
<evidence type="ECO:0000256" key="1">
    <source>
        <dbReference type="ARBA" id="ARBA00004167"/>
    </source>
</evidence>
<dbReference type="Pfam" id="PF00067">
    <property type="entry name" value="p450"/>
    <property type="match status" value="1"/>
</dbReference>
<comment type="similarity">
    <text evidence="2 15">Belongs to the cytochrome P450 family.</text>
</comment>
<proteinExistence type="inferred from homology"/>
<dbReference type="CDD" id="cd11064">
    <property type="entry name" value="CYP86A"/>
    <property type="match status" value="1"/>
</dbReference>
<dbReference type="EC" id="1.14.19.50" evidence="11"/>
<evidence type="ECO:0000256" key="3">
    <source>
        <dbReference type="ARBA" id="ARBA00022617"/>
    </source>
</evidence>
<gene>
    <name evidence="16" type="primary">CYP86B1</name>
    <name evidence="16" type="ORF">AXF42_Ash015848</name>
</gene>
<dbReference type="InterPro" id="IPR036396">
    <property type="entry name" value="Cyt_P450_sf"/>
</dbReference>
<dbReference type="Proteomes" id="UP000236161">
    <property type="component" value="Unassembled WGS sequence"/>
</dbReference>
<dbReference type="GO" id="GO:0004497">
    <property type="term" value="F:monooxygenase activity"/>
    <property type="evidence" value="ECO:0007669"/>
    <property type="project" value="UniProtKB-KW"/>
</dbReference>
<evidence type="ECO:0000256" key="5">
    <source>
        <dbReference type="ARBA" id="ARBA00022723"/>
    </source>
</evidence>
<dbReference type="PROSITE" id="PS00086">
    <property type="entry name" value="CYTOCHROME_P450"/>
    <property type="match status" value="1"/>
</dbReference>
<accession>A0A2H9ZXP7</accession>
<evidence type="ECO:0000256" key="10">
    <source>
        <dbReference type="ARBA" id="ARBA00023136"/>
    </source>
</evidence>
<dbReference type="Gene3D" id="1.10.630.10">
    <property type="entry name" value="Cytochrome P450"/>
    <property type="match status" value="1"/>
</dbReference>
<comment type="catalytic activity">
    <reaction evidence="12">
        <text>4'-O-methylnorbelladine + reduced [NADPH--hemoprotein reductase] + O2 = (10bS,4aR)-noroxomaritidine + oxidized [NADPH--hemoprotein reductase] + 2 H2O + H(+)</text>
        <dbReference type="Rhea" id="RHEA:51264"/>
        <dbReference type="Rhea" id="RHEA-COMP:11964"/>
        <dbReference type="Rhea" id="RHEA-COMP:11965"/>
        <dbReference type="ChEBI" id="CHEBI:15377"/>
        <dbReference type="ChEBI" id="CHEBI:15378"/>
        <dbReference type="ChEBI" id="CHEBI:15379"/>
        <dbReference type="ChEBI" id="CHEBI:57618"/>
        <dbReference type="ChEBI" id="CHEBI:58210"/>
        <dbReference type="ChEBI" id="CHEBI:133993"/>
        <dbReference type="ChEBI" id="CHEBI:133996"/>
        <dbReference type="EC" id="1.14.19.50"/>
    </reaction>
</comment>
<dbReference type="InterPro" id="IPR017972">
    <property type="entry name" value="Cyt_P450_CS"/>
</dbReference>
<dbReference type="EMBL" id="KZ452995">
    <property type="protein sequence ID" value="PKA48085.1"/>
    <property type="molecule type" value="Genomic_DNA"/>
</dbReference>
<keyword evidence="17" id="KW-1185">Reference proteome</keyword>
<keyword evidence="7 15" id="KW-0560">Oxidoreductase</keyword>
<evidence type="ECO:0000256" key="4">
    <source>
        <dbReference type="ARBA" id="ARBA00022692"/>
    </source>
</evidence>
<evidence type="ECO:0000256" key="2">
    <source>
        <dbReference type="ARBA" id="ARBA00010617"/>
    </source>
</evidence>
<keyword evidence="10" id="KW-0472">Membrane</keyword>